<sequence length="54" mass="6242">MDPFAEVCARCMRNRMNSLSDEFYPTNHIIDNIVYDDDSDDATTINDVEKQLAK</sequence>
<name>A0A498SWL6_ACAVI</name>
<dbReference type="Proteomes" id="UP000276991">
    <property type="component" value="Unassembled WGS sequence"/>
</dbReference>
<accession>A0A498SWL6</accession>
<reference evidence="1 2" key="1">
    <citation type="submission" date="2018-08" db="EMBL/GenBank/DDBJ databases">
        <authorList>
            <person name="Laetsch R D."/>
            <person name="Stevens L."/>
            <person name="Kumar S."/>
            <person name="Blaxter L. M."/>
        </authorList>
    </citation>
    <scope>NUCLEOTIDE SEQUENCE [LARGE SCALE GENOMIC DNA]</scope>
</reference>
<keyword evidence="2" id="KW-1185">Reference proteome</keyword>
<evidence type="ECO:0000313" key="1">
    <source>
        <dbReference type="EMBL" id="VBB33735.1"/>
    </source>
</evidence>
<proteinExistence type="predicted"/>
<gene>
    <name evidence="1" type="ORF">NAV_LOCUS8526</name>
</gene>
<protein>
    <submittedName>
        <fullName evidence="1">Uncharacterized protein</fullName>
    </submittedName>
</protein>
<organism evidence="1 2">
    <name type="scientific">Acanthocheilonema viteae</name>
    <name type="common">Filarial nematode worm</name>
    <name type="synonym">Dipetalonema viteae</name>
    <dbReference type="NCBI Taxonomy" id="6277"/>
    <lineage>
        <taxon>Eukaryota</taxon>
        <taxon>Metazoa</taxon>
        <taxon>Ecdysozoa</taxon>
        <taxon>Nematoda</taxon>
        <taxon>Chromadorea</taxon>
        <taxon>Rhabditida</taxon>
        <taxon>Spirurina</taxon>
        <taxon>Spiruromorpha</taxon>
        <taxon>Filarioidea</taxon>
        <taxon>Onchocercidae</taxon>
        <taxon>Acanthocheilonema</taxon>
    </lineage>
</organism>
<dbReference type="EMBL" id="UPTC01002654">
    <property type="protein sequence ID" value="VBB33735.1"/>
    <property type="molecule type" value="Genomic_DNA"/>
</dbReference>
<evidence type="ECO:0000313" key="2">
    <source>
        <dbReference type="Proteomes" id="UP000276991"/>
    </source>
</evidence>
<feature type="non-terminal residue" evidence="1">
    <location>
        <position position="54"/>
    </location>
</feature>
<dbReference type="AlphaFoldDB" id="A0A498SWL6"/>